<dbReference type="GO" id="GO:0003676">
    <property type="term" value="F:nucleic acid binding"/>
    <property type="evidence" value="ECO:0007669"/>
    <property type="project" value="InterPro"/>
</dbReference>
<dbReference type="SMART" id="SM00271">
    <property type="entry name" value="DnaJ"/>
    <property type="match status" value="1"/>
</dbReference>
<feature type="coiled-coil region" evidence="6">
    <location>
        <begin position="194"/>
        <end position="333"/>
    </location>
</feature>
<dbReference type="SUPFAM" id="SSF46565">
    <property type="entry name" value="Chaperone J-domain"/>
    <property type="match status" value="1"/>
</dbReference>
<comment type="subcellular location">
    <subcellularLocation>
        <location evidence="1">Nucleus</location>
    </subcellularLocation>
</comment>
<dbReference type="AlphaFoldDB" id="A0A1X0RCC5"/>
<name>A0A1X0RCC5_RHIZD</name>
<evidence type="ECO:0000256" key="6">
    <source>
        <dbReference type="SAM" id="Coils"/>
    </source>
</evidence>
<accession>A0A1X0RCC5</accession>
<dbReference type="VEuPathDB" id="FungiDB:BCV72DRAFT_55792"/>
<dbReference type="InterPro" id="IPR000690">
    <property type="entry name" value="Matrin/U1-C_Znf_C2H2"/>
</dbReference>
<evidence type="ECO:0000256" key="2">
    <source>
        <dbReference type="ARBA" id="ARBA00022723"/>
    </source>
</evidence>
<evidence type="ECO:0000259" key="8">
    <source>
        <dbReference type="PROSITE" id="PS50171"/>
    </source>
</evidence>
<protein>
    <submittedName>
        <fullName evidence="9">DnaJ-domain-containing protein</fullName>
    </submittedName>
</protein>
<reference evidence="9" key="1">
    <citation type="journal article" date="2016" name="Proc. Natl. Acad. Sci. U.S.A.">
        <title>Lipid metabolic changes in an early divergent fungus govern the establishment of a mutualistic symbiosis with endobacteria.</title>
        <authorList>
            <person name="Lastovetsky O.A."/>
            <person name="Gaspar M.L."/>
            <person name="Mondo S.J."/>
            <person name="LaButti K.M."/>
            <person name="Sandor L."/>
            <person name="Grigoriev I.V."/>
            <person name="Henry S.A."/>
            <person name="Pawlowska T.E."/>
        </authorList>
    </citation>
    <scope>NUCLEOTIDE SEQUENCE [LARGE SCALE GENOMIC DNA]</scope>
    <source>
        <strain evidence="9">ATCC 52814</strain>
    </source>
</reference>
<dbReference type="InterPro" id="IPR036869">
    <property type="entry name" value="J_dom_sf"/>
</dbReference>
<evidence type="ECO:0000256" key="5">
    <source>
        <dbReference type="ARBA" id="ARBA00023242"/>
    </source>
</evidence>
<dbReference type="PROSITE" id="PS00636">
    <property type="entry name" value="DNAJ_1"/>
    <property type="match status" value="1"/>
</dbReference>
<dbReference type="PANTHER" id="PTHR44029">
    <property type="entry name" value="DNAJ HOMOLOG SUBFAMILY C MEMBER 21"/>
    <property type="match status" value="1"/>
</dbReference>
<feature type="domain" description="Matrin-type" evidence="8">
    <location>
        <begin position="295"/>
        <end position="325"/>
    </location>
</feature>
<dbReference type="Proteomes" id="UP000242414">
    <property type="component" value="Unassembled WGS sequence"/>
</dbReference>
<dbReference type="InterPro" id="IPR051964">
    <property type="entry name" value="Chaperone_stress_response"/>
</dbReference>
<dbReference type="InterPro" id="IPR003604">
    <property type="entry name" value="Matrin/U1-like-C_Znf_C2H2"/>
</dbReference>
<dbReference type="InterPro" id="IPR054076">
    <property type="entry name" value="ZUO1-like_ZHD"/>
</dbReference>
<dbReference type="PROSITE" id="PS00028">
    <property type="entry name" value="ZINC_FINGER_C2H2_1"/>
    <property type="match status" value="1"/>
</dbReference>
<dbReference type="Gene3D" id="1.10.287.110">
    <property type="entry name" value="DnaJ domain"/>
    <property type="match status" value="1"/>
</dbReference>
<dbReference type="FunFam" id="1.10.287.110:FF:000046">
    <property type="entry name" value="dnaJ homolog subfamily C member 21"/>
    <property type="match status" value="1"/>
</dbReference>
<keyword evidence="4" id="KW-0862">Zinc</keyword>
<dbReference type="GO" id="GO:0005737">
    <property type="term" value="C:cytoplasm"/>
    <property type="evidence" value="ECO:0007669"/>
    <property type="project" value="TreeGrafter"/>
</dbReference>
<dbReference type="Pfam" id="PF00226">
    <property type="entry name" value="DnaJ"/>
    <property type="match status" value="1"/>
</dbReference>
<sequence>MRICYYDLLGVDRQATSLDIKKAYRQQALIWHPDKNGDRVQEATERFALIQEAYEVLSDPQERSWYDGHRDSILRGEDPNSQKDSSAGTTAEDLMRYFSISEFKGYDDNPKGFYNVYRSLFERLAKEEEEAFRNDVNMEDDTKYRPYPAFGNADTPFIENIRDFYNAWLNFSTVKSFIWMDKWRLSDAPNRIVRRAMEKENKKARDTAKREYNDVVKSLAQYIRKRDPRVKSYVEEEQRRKEAAAAEQKARQLRKKQEMQAMIDQYEEPEWAKMDELEEDEQIDEEEYYEEEQDFFCVVCDKSYKSEKQFVSHEKSKRHLDNLERLREEMLADEASFEFGTTDPVDDLVEQIQEVDLTAENDVILNKKKKKKNKKKIPNFGYEEDLNFI</sequence>
<dbReference type="SMART" id="SM00451">
    <property type="entry name" value="ZnF_U1"/>
    <property type="match status" value="1"/>
</dbReference>
<dbReference type="Pfam" id="PF12171">
    <property type="entry name" value="zf-C2H2_jaz"/>
    <property type="match status" value="1"/>
</dbReference>
<dbReference type="InterPro" id="IPR018253">
    <property type="entry name" value="DnaJ_domain_CS"/>
</dbReference>
<dbReference type="InterPro" id="IPR022755">
    <property type="entry name" value="Znf_C2H2_jaz"/>
</dbReference>
<feature type="domain" description="J" evidence="7">
    <location>
        <begin position="4"/>
        <end position="70"/>
    </location>
</feature>
<dbReference type="InterPro" id="IPR036236">
    <property type="entry name" value="Znf_C2H2_sf"/>
</dbReference>
<keyword evidence="6" id="KW-0175">Coiled coil</keyword>
<dbReference type="EMBL" id="KV921873">
    <property type="protein sequence ID" value="ORE09703.1"/>
    <property type="molecule type" value="Genomic_DNA"/>
</dbReference>
<dbReference type="CDD" id="cd06257">
    <property type="entry name" value="DnaJ"/>
    <property type="match status" value="1"/>
</dbReference>
<gene>
    <name evidence="9" type="ORF">BCV72DRAFT_55792</name>
</gene>
<evidence type="ECO:0000256" key="1">
    <source>
        <dbReference type="ARBA" id="ARBA00004123"/>
    </source>
</evidence>
<evidence type="ECO:0000256" key="4">
    <source>
        <dbReference type="ARBA" id="ARBA00022833"/>
    </source>
</evidence>
<dbReference type="PROSITE" id="PS50171">
    <property type="entry name" value="ZF_MATRIN"/>
    <property type="match status" value="1"/>
</dbReference>
<keyword evidence="2" id="KW-0479">Metal-binding</keyword>
<dbReference type="GO" id="GO:0005634">
    <property type="term" value="C:nucleus"/>
    <property type="evidence" value="ECO:0007669"/>
    <property type="project" value="UniProtKB-SubCell"/>
</dbReference>
<evidence type="ECO:0000256" key="3">
    <source>
        <dbReference type="ARBA" id="ARBA00022771"/>
    </source>
</evidence>
<dbReference type="SUPFAM" id="SSF57667">
    <property type="entry name" value="beta-beta-alpha zinc fingers"/>
    <property type="match status" value="1"/>
</dbReference>
<evidence type="ECO:0000313" key="9">
    <source>
        <dbReference type="EMBL" id="ORE09703.1"/>
    </source>
</evidence>
<organism evidence="9">
    <name type="scientific">Rhizopus microsporus var. microsporus</name>
    <dbReference type="NCBI Taxonomy" id="86635"/>
    <lineage>
        <taxon>Eukaryota</taxon>
        <taxon>Fungi</taxon>
        <taxon>Fungi incertae sedis</taxon>
        <taxon>Mucoromycota</taxon>
        <taxon>Mucoromycotina</taxon>
        <taxon>Mucoromycetes</taxon>
        <taxon>Mucorales</taxon>
        <taxon>Mucorineae</taxon>
        <taxon>Rhizopodaceae</taxon>
        <taxon>Rhizopus</taxon>
    </lineage>
</organism>
<keyword evidence="5" id="KW-0539">Nucleus</keyword>
<evidence type="ECO:0000259" key="7">
    <source>
        <dbReference type="PROSITE" id="PS50076"/>
    </source>
</evidence>
<dbReference type="Gene3D" id="3.30.160.60">
    <property type="entry name" value="Classic Zinc Finger"/>
    <property type="match status" value="1"/>
</dbReference>
<proteinExistence type="predicted"/>
<dbReference type="OrthoDB" id="5894at2759"/>
<dbReference type="InterPro" id="IPR013087">
    <property type="entry name" value="Znf_C2H2_type"/>
</dbReference>
<dbReference type="GO" id="GO:0008270">
    <property type="term" value="F:zinc ion binding"/>
    <property type="evidence" value="ECO:0007669"/>
    <property type="project" value="UniProtKB-KW"/>
</dbReference>
<dbReference type="PANTHER" id="PTHR44029:SF1">
    <property type="entry name" value="DNAJ HOMOLOG SUBFAMILY C MEMBER 21"/>
    <property type="match status" value="1"/>
</dbReference>
<keyword evidence="3" id="KW-0863">Zinc-finger</keyword>
<dbReference type="PRINTS" id="PR00625">
    <property type="entry name" value="JDOMAIN"/>
</dbReference>
<dbReference type="Pfam" id="PF21884">
    <property type="entry name" value="ZUO1-like_ZHD"/>
    <property type="match status" value="1"/>
</dbReference>
<dbReference type="InterPro" id="IPR001623">
    <property type="entry name" value="DnaJ_domain"/>
</dbReference>
<dbReference type="PROSITE" id="PS50076">
    <property type="entry name" value="DNAJ_2"/>
    <property type="match status" value="1"/>
</dbReference>